<dbReference type="InterPro" id="IPR007387">
    <property type="entry name" value="TRAP_DctQ"/>
</dbReference>
<dbReference type="OrthoDB" id="9794346at2"/>
<keyword evidence="5 9" id="KW-0812">Transmembrane</keyword>
<evidence type="ECO:0000313" key="11">
    <source>
        <dbReference type="EMBL" id="RBO91929.1"/>
    </source>
</evidence>
<evidence type="ECO:0000256" key="9">
    <source>
        <dbReference type="RuleBase" id="RU369079"/>
    </source>
</evidence>
<comment type="caution">
    <text evidence="11">The sequence shown here is derived from an EMBL/GenBank/DDBJ whole genome shotgun (WGS) entry which is preliminary data.</text>
</comment>
<evidence type="ECO:0000256" key="7">
    <source>
        <dbReference type="ARBA" id="ARBA00023136"/>
    </source>
</evidence>
<accession>A0A366DR20</accession>
<evidence type="ECO:0000256" key="6">
    <source>
        <dbReference type="ARBA" id="ARBA00022989"/>
    </source>
</evidence>
<evidence type="ECO:0000256" key="2">
    <source>
        <dbReference type="ARBA" id="ARBA00022448"/>
    </source>
</evidence>
<comment type="function">
    <text evidence="9">Part of the tripartite ATP-independent periplasmic (TRAP) transport system.</text>
</comment>
<keyword evidence="3" id="KW-1003">Cell membrane</keyword>
<feature type="domain" description="Tripartite ATP-independent periplasmic transporters DctQ component" evidence="10">
    <location>
        <begin position="30"/>
        <end position="161"/>
    </location>
</feature>
<keyword evidence="7 9" id="KW-0472">Membrane</keyword>
<evidence type="ECO:0000256" key="4">
    <source>
        <dbReference type="ARBA" id="ARBA00022519"/>
    </source>
</evidence>
<feature type="transmembrane region" description="Helical" evidence="9">
    <location>
        <begin position="50"/>
        <end position="71"/>
    </location>
</feature>
<evidence type="ECO:0000259" key="10">
    <source>
        <dbReference type="Pfam" id="PF04290"/>
    </source>
</evidence>
<comment type="similarity">
    <text evidence="8 9">Belongs to the TRAP transporter small permease family.</text>
</comment>
<dbReference type="GO" id="GO:0005886">
    <property type="term" value="C:plasma membrane"/>
    <property type="evidence" value="ECO:0007669"/>
    <property type="project" value="UniProtKB-SubCell"/>
</dbReference>
<feature type="transmembrane region" description="Helical" evidence="9">
    <location>
        <begin position="92"/>
        <end position="114"/>
    </location>
</feature>
<dbReference type="EMBL" id="QNRH01000008">
    <property type="protein sequence ID" value="RBO91929.1"/>
    <property type="molecule type" value="Genomic_DNA"/>
</dbReference>
<keyword evidence="4 9" id="KW-0997">Cell inner membrane</keyword>
<dbReference type="PROSITE" id="PS51257">
    <property type="entry name" value="PROKAR_LIPOPROTEIN"/>
    <property type="match status" value="1"/>
</dbReference>
<dbReference type="InterPro" id="IPR055348">
    <property type="entry name" value="DctQ"/>
</dbReference>
<comment type="subcellular location">
    <subcellularLocation>
        <location evidence="1 9">Cell inner membrane</location>
        <topology evidence="1 9">Multi-pass membrane protein</topology>
    </subcellularLocation>
</comment>
<keyword evidence="12" id="KW-1185">Reference proteome</keyword>
<dbReference type="AlphaFoldDB" id="A0A366DR20"/>
<protein>
    <recommendedName>
        <fullName evidence="9">TRAP transporter small permease protein</fullName>
    </recommendedName>
</protein>
<evidence type="ECO:0000256" key="5">
    <source>
        <dbReference type="ARBA" id="ARBA00022692"/>
    </source>
</evidence>
<dbReference type="Proteomes" id="UP000252893">
    <property type="component" value="Unassembled WGS sequence"/>
</dbReference>
<evidence type="ECO:0000313" key="12">
    <source>
        <dbReference type="Proteomes" id="UP000252893"/>
    </source>
</evidence>
<dbReference type="PANTHER" id="PTHR35011:SF4">
    <property type="entry name" value="SLL1102 PROTEIN"/>
    <property type="match status" value="1"/>
</dbReference>
<comment type="subunit">
    <text evidence="9">The complex comprises the extracytoplasmic solute receptor protein and the two transmembrane proteins.</text>
</comment>
<dbReference type="PANTHER" id="PTHR35011">
    <property type="entry name" value="2,3-DIKETO-L-GULONATE TRAP TRANSPORTER SMALL PERMEASE PROTEIN YIAM"/>
    <property type="match status" value="1"/>
</dbReference>
<evidence type="ECO:0000256" key="3">
    <source>
        <dbReference type="ARBA" id="ARBA00022475"/>
    </source>
</evidence>
<dbReference type="Pfam" id="PF04290">
    <property type="entry name" value="DctQ"/>
    <property type="match status" value="1"/>
</dbReference>
<feature type="transmembrane region" description="Helical" evidence="9">
    <location>
        <begin position="23"/>
        <end position="44"/>
    </location>
</feature>
<evidence type="ECO:0000256" key="8">
    <source>
        <dbReference type="ARBA" id="ARBA00038436"/>
    </source>
</evidence>
<keyword evidence="6 9" id="KW-1133">Transmembrane helix</keyword>
<gene>
    <name evidence="11" type="ORF">DFR47_10873</name>
</gene>
<feature type="transmembrane region" description="Helical" evidence="9">
    <location>
        <begin position="134"/>
        <end position="158"/>
    </location>
</feature>
<proteinExistence type="inferred from homology"/>
<dbReference type="GO" id="GO:0022857">
    <property type="term" value="F:transmembrane transporter activity"/>
    <property type="evidence" value="ECO:0007669"/>
    <property type="project" value="UniProtKB-UniRule"/>
</dbReference>
<organism evidence="11 12">
    <name type="scientific">Pseudochrobactrum asaccharolyticum</name>
    <dbReference type="NCBI Taxonomy" id="354351"/>
    <lineage>
        <taxon>Bacteria</taxon>
        <taxon>Pseudomonadati</taxon>
        <taxon>Pseudomonadota</taxon>
        <taxon>Alphaproteobacteria</taxon>
        <taxon>Hyphomicrobiales</taxon>
        <taxon>Brucellaceae</taxon>
        <taxon>Pseudochrobactrum</taxon>
    </lineage>
</organism>
<evidence type="ECO:0000256" key="1">
    <source>
        <dbReference type="ARBA" id="ARBA00004429"/>
    </source>
</evidence>
<name>A0A366DR20_9HYPH</name>
<reference evidence="11 12" key="1">
    <citation type="submission" date="2018-06" db="EMBL/GenBank/DDBJ databases">
        <title>Genomic Encyclopedia of Type Strains, Phase IV (KMG-IV): sequencing the most valuable type-strain genomes for metagenomic binning, comparative biology and taxonomic classification.</title>
        <authorList>
            <person name="Goeker M."/>
        </authorList>
    </citation>
    <scope>NUCLEOTIDE SEQUENCE [LARGE SCALE GENOMIC DNA]</scope>
    <source>
        <strain evidence="11 12">DSM 25619</strain>
    </source>
</reference>
<sequence>MPKILRLFVKYVDALNYRVGRCAMYLIFLMAGCLLYSTFSRVVLGVPVNWVLEMSQFILSAYYLLGGAYAMQQGAHVRMDLFYDRFTPKKKALTDIITILCVIFYLGVMFAGGLSSTNYAYVYNQKNYTAWAPVLWPIKTLMTIGVFLLLLQCISNLIKDFAIWRGKPIKPASYVPDAAPQEGQIV</sequence>
<keyword evidence="2 9" id="KW-0813">Transport</keyword>
<dbReference type="RefSeq" id="WP_113945645.1">
    <property type="nucleotide sequence ID" value="NZ_JBHEEG010000001.1"/>
</dbReference>